<evidence type="ECO:0000259" key="7">
    <source>
        <dbReference type="Pfam" id="PF10334"/>
    </source>
</evidence>
<feature type="compositionally biased region" description="Basic residues" evidence="5">
    <location>
        <begin position="641"/>
        <end position="650"/>
    </location>
</feature>
<dbReference type="PANTHER" id="PTHR47804">
    <property type="entry name" value="60S RIBOSOMAL PROTEIN L19"/>
    <property type="match status" value="1"/>
</dbReference>
<feature type="transmembrane region" description="Helical" evidence="6">
    <location>
        <begin position="1371"/>
        <end position="1389"/>
    </location>
</feature>
<dbReference type="Proteomes" id="UP001194696">
    <property type="component" value="Unassembled WGS sequence"/>
</dbReference>
<dbReference type="InterPro" id="IPR023244">
    <property type="entry name" value="Brefeldin_A-sensitivity_4"/>
</dbReference>
<evidence type="ECO:0008006" key="11">
    <source>
        <dbReference type="Google" id="ProtNLM"/>
    </source>
</evidence>
<feature type="region of interest" description="Disordered" evidence="5">
    <location>
        <begin position="1860"/>
        <end position="1888"/>
    </location>
</feature>
<evidence type="ECO:0000259" key="8">
    <source>
        <dbReference type="Pfam" id="PF10337"/>
    </source>
</evidence>
<dbReference type="PRINTS" id="PR02047">
    <property type="entry name" value="BREFELDNASP4"/>
</dbReference>
<feature type="compositionally biased region" description="Basic and acidic residues" evidence="5">
    <location>
        <begin position="1280"/>
        <end position="1297"/>
    </location>
</feature>
<feature type="compositionally biased region" description="Low complexity" evidence="5">
    <location>
        <begin position="337"/>
        <end position="347"/>
    </location>
</feature>
<keyword evidence="4 6" id="KW-0472">Membrane</keyword>
<feature type="compositionally biased region" description="Basic and acidic residues" evidence="5">
    <location>
        <begin position="1603"/>
        <end position="1622"/>
    </location>
</feature>
<reference evidence="9 10" key="1">
    <citation type="journal article" date="2020" name="Fungal Divers.">
        <title>Resolving the Mortierellaceae phylogeny through synthesis of multi-gene phylogenetics and phylogenomics.</title>
        <authorList>
            <person name="Vandepol N."/>
            <person name="Liber J."/>
            <person name="Desiro A."/>
            <person name="Na H."/>
            <person name="Kennedy M."/>
            <person name="Barry K."/>
            <person name="Grigoriev I.V."/>
            <person name="Miller A.N."/>
            <person name="O'Donnell K."/>
            <person name="Stajich J.E."/>
            <person name="Bonito G."/>
        </authorList>
    </citation>
    <scope>NUCLEOTIDE SEQUENCE [LARGE SCALE GENOMIC DNA]</scope>
    <source>
        <strain evidence="9 10">AD045</strain>
    </source>
</reference>
<feature type="domain" description="DUF2421" evidence="7">
    <location>
        <begin position="1624"/>
        <end position="1752"/>
    </location>
</feature>
<feature type="compositionally biased region" description="Basic and acidic residues" evidence="5">
    <location>
        <begin position="1958"/>
        <end position="1968"/>
    </location>
</feature>
<dbReference type="InterPro" id="IPR006726">
    <property type="entry name" value="PHBA_efflux_AaeB/fusaric-R"/>
</dbReference>
<feature type="transmembrane region" description="Helical" evidence="6">
    <location>
        <begin position="130"/>
        <end position="150"/>
    </location>
</feature>
<feature type="compositionally biased region" description="Low complexity" evidence="5">
    <location>
        <begin position="1937"/>
        <end position="1950"/>
    </location>
</feature>
<evidence type="ECO:0000313" key="10">
    <source>
        <dbReference type="Proteomes" id="UP001194696"/>
    </source>
</evidence>
<name>A0ABQ7JQQ6_9FUNG</name>
<feature type="compositionally biased region" description="Basic and acidic residues" evidence="5">
    <location>
        <begin position="517"/>
        <end position="529"/>
    </location>
</feature>
<feature type="compositionally biased region" description="Basic and acidic residues" evidence="5">
    <location>
        <begin position="1025"/>
        <end position="1034"/>
    </location>
</feature>
<organism evidence="9 10">
    <name type="scientific">Linnemannia gamsii</name>
    <dbReference type="NCBI Taxonomy" id="64522"/>
    <lineage>
        <taxon>Eukaryota</taxon>
        <taxon>Fungi</taxon>
        <taxon>Fungi incertae sedis</taxon>
        <taxon>Mucoromycota</taxon>
        <taxon>Mortierellomycotina</taxon>
        <taxon>Mortierellomycetes</taxon>
        <taxon>Mortierellales</taxon>
        <taxon>Mortierellaceae</taxon>
        <taxon>Linnemannia</taxon>
    </lineage>
</organism>
<feature type="transmembrane region" description="Helical" evidence="6">
    <location>
        <begin position="50"/>
        <end position="82"/>
    </location>
</feature>
<feature type="compositionally biased region" description="Polar residues" evidence="5">
    <location>
        <begin position="488"/>
        <end position="501"/>
    </location>
</feature>
<feature type="transmembrane region" description="Helical" evidence="6">
    <location>
        <begin position="94"/>
        <end position="118"/>
    </location>
</feature>
<evidence type="ECO:0000256" key="6">
    <source>
        <dbReference type="SAM" id="Phobius"/>
    </source>
</evidence>
<feature type="compositionally biased region" description="Polar residues" evidence="5">
    <location>
        <begin position="465"/>
        <end position="482"/>
    </location>
</feature>
<dbReference type="InterPro" id="IPR018823">
    <property type="entry name" value="ArAE_2_N"/>
</dbReference>
<feature type="compositionally biased region" description="Basic and acidic residues" evidence="5">
    <location>
        <begin position="651"/>
        <end position="672"/>
    </location>
</feature>
<feature type="compositionally biased region" description="Polar residues" evidence="5">
    <location>
        <begin position="769"/>
        <end position="780"/>
    </location>
</feature>
<comment type="subcellular location">
    <subcellularLocation>
        <location evidence="1">Membrane</location>
        <topology evidence="1">Multi-pass membrane protein</topology>
    </subcellularLocation>
</comment>
<dbReference type="InterPro" id="IPR018820">
    <property type="entry name" value="BRE4-related_DUF2421"/>
</dbReference>
<feature type="compositionally biased region" description="Polar residues" evidence="5">
    <location>
        <begin position="535"/>
        <end position="549"/>
    </location>
</feature>
<feature type="compositionally biased region" description="Polar residues" evidence="5">
    <location>
        <begin position="1209"/>
        <end position="1226"/>
    </location>
</feature>
<feature type="compositionally biased region" description="Basic and acidic residues" evidence="5">
    <location>
        <begin position="2005"/>
        <end position="2020"/>
    </location>
</feature>
<dbReference type="InterPro" id="IPR052430">
    <property type="entry name" value="IVT-Associated"/>
</dbReference>
<feature type="compositionally biased region" description="Polar residues" evidence="5">
    <location>
        <begin position="1988"/>
        <end position="2003"/>
    </location>
</feature>
<proteinExistence type="predicted"/>
<protein>
    <recommendedName>
        <fullName evidence="11">ER transporter 6TM N-terminal domain-containing protein</fullName>
    </recommendedName>
</protein>
<feature type="region of interest" description="Disordered" evidence="5">
    <location>
        <begin position="418"/>
        <end position="612"/>
    </location>
</feature>
<feature type="transmembrane region" description="Helical" evidence="6">
    <location>
        <begin position="1443"/>
        <end position="1461"/>
    </location>
</feature>
<dbReference type="Pfam" id="PF10334">
    <property type="entry name" value="BRE4"/>
    <property type="match status" value="1"/>
</dbReference>
<evidence type="ECO:0000256" key="3">
    <source>
        <dbReference type="ARBA" id="ARBA00022989"/>
    </source>
</evidence>
<feature type="region of interest" description="Disordered" evidence="5">
    <location>
        <begin position="324"/>
        <end position="398"/>
    </location>
</feature>
<keyword evidence="3 6" id="KW-1133">Transmembrane helix</keyword>
<dbReference type="PANTHER" id="PTHR47804:SF3">
    <property type="entry name" value="PROTEIN BRE4"/>
    <property type="match status" value="1"/>
</dbReference>
<feature type="region of interest" description="Disordered" evidence="5">
    <location>
        <begin position="1930"/>
        <end position="2062"/>
    </location>
</feature>
<feature type="transmembrane region" description="Helical" evidence="6">
    <location>
        <begin position="1419"/>
        <end position="1436"/>
    </location>
</feature>
<feature type="transmembrane region" description="Helical" evidence="6">
    <location>
        <begin position="156"/>
        <end position="175"/>
    </location>
</feature>
<dbReference type="EMBL" id="JAAAIM010000913">
    <property type="protein sequence ID" value="KAG0283360.1"/>
    <property type="molecule type" value="Genomic_DNA"/>
</dbReference>
<evidence type="ECO:0000256" key="1">
    <source>
        <dbReference type="ARBA" id="ARBA00004141"/>
    </source>
</evidence>
<evidence type="ECO:0000313" key="9">
    <source>
        <dbReference type="EMBL" id="KAG0283360.1"/>
    </source>
</evidence>
<feature type="region of interest" description="Disordered" evidence="5">
    <location>
        <begin position="1209"/>
        <end position="1319"/>
    </location>
</feature>
<accession>A0ABQ7JQQ6</accession>
<feature type="compositionally biased region" description="Basic residues" evidence="5">
    <location>
        <begin position="550"/>
        <end position="564"/>
    </location>
</feature>
<feature type="compositionally biased region" description="Polar residues" evidence="5">
    <location>
        <begin position="1054"/>
        <end position="1067"/>
    </location>
</feature>
<feature type="transmembrane region" description="Helical" evidence="6">
    <location>
        <begin position="1467"/>
        <end position="1493"/>
    </location>
</feature>
<keyword evidence="2 6" id="KW-0812">Transmembrane</keyword>
<feature type="region of interest" description="Disordered" evidence="5">
    <location>
        <begin position="641"/>
        <end position="675"/>
    </location>
</feature>
<evidence type="ECO:0000256" key="2">
    <source>
        <dbReference type="ARBA" id="ARBA00022692"/>
    </source>
</evidence>
<feature type="transmembrane region" description="Helical" evidence="6">
    <location>
        <begin position="187"/>
        <end position="212"/>
    </location>
</feature>
<keyword evidence="10" id="KW-1185">Reference proteome</keyword>
<feature type="region of interest" description="Disordered" evidence="5">
    <location>
        <begin position="760"/>
        <end position="787"/>
    </location>
</feature>
<dbReference type="Pfam" id="PF04632">
    <property type="entry name" value="FUSC"/>
    <property type="match status" value="1"/>
</dbReference>
<feature type="region of interest" description="Disordered" evidence="5">
    <location>
        <begin position="1014"/>
        <end position="1095"/>
    </location>
</feature>
<feature type="compositionally biased region" description="Basic and acidic residues" evidence="5">
    <location>
        <begin position="424"/>
        <end position="441"/>
    </location>
</feature>
<evidence type="ECO:0000256" key="5">
    <source>
        <dbReference type="SAM" id="MobiDB-lite"/>
    </source>
</evidence>
<feature type="compositionally biased region" description="Polar residues" evidence="5">
    <location>
        <begin position="565"/>
        <end position="574"/>
    </location>
</feature>
<feature type="compositionally biased region" description="Polar residues" evidence="5">
    <location>
        <begin position="1860"/>
        <end position="1879"/>
    </location>
</feature>
<feature type="compositionally biased region" description="Acidic residues" evidence="5">
    <location>
        <begin position="326"/>
        <end position="336"/>
    </location>
</feature>
<feature type="region of interest" description="Disordered" evidence="5">
    <location>
        <begin position="1549"/>
        <end position="1622"/>
    </location>
</feature>
<feature type="domain" description="Putative ER transporter 6TM N-terminal" evidence="8">
    <location>
        <begin position="138"/>
        <end position="315"/>
    </location>
</feature>
<comment type="caution">
    <text evidence="9">The sequence shown here is derived from an EMBL/GenBank/DDBJ whole genome shotgun (WGS) entry which is preliminary data.</text>
</comment>
<dbReference type="Pfam" id="PF10337">
    <property type="entry name" value="ArAE_2_N"/>
    <property type="match status" value="1"/>
</dbReference>
<sequence>MRSYSISTESMDSKNSVPFAPPAPPTLSLWRKFKNQLPNRVLKRHLRLMAALYLAALMTLIRPVANFLGATPFLAIITVSFMHPARTVGSQLEVTLFSVIGAIIATAWIIPCQLSVAAYNRQFFEEHETLDGNVSWTIEAAWFFVGIWIMTSMNAWYAKLTYTFLIFTIANIYAYNKIDNDNLTFNIHAYWGTIGPMMIGVGISLLTNLVLWPETASEGLGRALNESLDTSRALLDLSTRSFLLHHNTIVLPKSIIENAQAEVRKAQKKLFTAYREARYEVTFATNDPADYEEVCVVVSTLMQHLGSMSLVVQNERLLMLGHPDRENDDLETESGDDQNSTSDGGSSSDEDDCVDERGMDTGRSLDIGSTSGEFAVSGGMTGGDYDGAGPKKHKRGSAAELRRIRQLLMRAEKSTATVVQAHKAQGDGEGLKREERSKRLEYNVPGSATAPSIPEGRGSRVGDGQSVSSFERISGSRLSTGNGESGQLPITATIIRTSGSSPHLGGAQGSRQPGSLDGDHVDRSLKGSKDLLGGKSTTSFKSSRSPPHQKSNHGKENRRQKRTRSGSIDGTGSSAGAGKSLRTGSLQLLSGAEGLGTDEDNGAGVSSSIGDFPEKLQSRHSISGSMSEYQVNKAAEAFAAKKMKERKRARKQAEHEAKAEQKRLRRQERGADAAKNVPPKEVVFGNRKMFLSFLDTVREPLQRLSDACSRSMVTMERELVKELNVEKDRMERIKKRKADRDAIVRQVTAAKGNPWSLKKEELPKVSDPHPSTQDVNNGSAINGPPPSRWQQIGTKIGVLSPLTQGEMDLMNVVRNATNKETRPGVSNSGVPVDGAHTRKLRQGTVAALSGDAIDENEGDTTIPGDMSYVQYLTQELEIFDQVETDGLREFIASHPALDVGPREEIFLIFFFIFALREIARELLRLGKHLEEMKRKQEVQMALDGRKKPRGRLWWPKVTGNFERWFSWGGYAQTRSSEGFSGMVMGSAKNLERQQPRLFAEVKAHLAAKAAKAAEQEAKQVSAENAGREELERRNQLGRRPNSEAWDTPRLRRSVTISTVFPRSSGQTGDLEAGGGDSTRFAPQTGMSDPRTSRITGPRTVLVSNSRTGDRSTRMLQADVPVHPLSGDGALEVLGSQSGSIAGRDGPSQQGPYTVVYIPDFQSLHPRTPTDNSPRDTHLTSALSPMVNTIQPHLSAPPEVNLLNETLQPTTFPGAAETSSSSRNQATEPHPSFRHQSSHLPHLQVTHTDQSDDGDDREEAVMGYEGQSSRKRTQSAYAEFSLRHSKEDSSQDEKYQEKQRRHRPSTPPPPSPQPAFVNVPKPKPLRFRIWEFLQELKSDEVRYGLKMSSALTFVGLWSWLGWTDRLLAEKGQWVMMTIIAVLSPTIGATFSASAWRICGTLVGILWGMLTYLAYPNNPYVILAMMSVITFLVAYCILISANPSMGVIMMLSYNAIVFGIYHGQTQDGIFVTCYQMAITMIIGVLIAVVLNTFLWPVLARRELRKEVSLLIGSQGVLFAELVNRYLLEEPTSREWQPLVQQDYINEKKAGIHANQSSEDQESNKRGEEDEGNSDMDNRDRASMGSKLVMGSGRSATRRYAADPSRQQDERNHRSQEGLPDEDGHQEEYHLDTDQLAFQHVEHQLQEKMIQICQLLDLSASEPRLKEKFPRNLYKQIVECCQNILDRMVSMRMAAQLLSPEVRDLVTGPMNYYRRDMVGALLLYFSVLSSSLASRTPLPPYLPSARMARLRVIYNVKQAIAAHQAKTGEDHYTYIYYYAFSSALEEVIEELELLAILIKPLVGVTLVGSSEGYPSGVAADQLDLESAISPMHMPVPPLQPRVTGILADEELDLHLGLSPEGITTTSRNTGVTNSVASPQQHQRAGGPGGTRILTKPSEFSNTYSMSSPVVTMDQTLLENRHTQRFKEAIETANEVSSLESTSVPAASTTTPGSRQTSFKKKLSERIKDSPLIKEVFSSRGHHQRPVDDSNMPGSSSQIVPQQSSLAVESKEITIDPTAEEKEVAASPQHGLGLALEDTSTGYSVDMPPLPVNPPSNGEGHSLDPK</sequence>
<gene>
    <name evidence="9" type="ORF">BGZ96_012273</name>
</gene>
<feature type="transmembrane region" description="Helical" evidence="6">
    <location>
        <begin position="1396"/>
        <end position="1413"/>
    </location>
</feature>
<evidence type="ECO:0000256" key="4">
    <source>
        <dbReference type="ARBA" id="ARBA00023136"/>
    </source>
</evidence>